<evidence type="ECO:0000313" key="1">
    <source>
        <dbReference type="EMBL" id="MTV44186.1"/>
    </source>
</evidence>
<dbReference type="Gene3D" id="3.90.190.10">
    <property type="entry name" value="Protein tyrosine phosphatase superfamily"/>
    <property type="match status" value="1"/>
</dbReference>
<dbReference type="EMBL" id="WNHU01000130">
    <property type="protein sequence ID" value="MTV44186.1"/>
    <property type="molecule type" value="Genomic_DNA"/>
</dbReference>
<dbReference type="InterPro" id="IPR029021">
    <property type="entry name" value="Prot-tyrosine_phosphatase-like"/>
</dbReference>
<dbReference type="AlphaFoldDB" id="A0A7X2XLF4"/>
<dbReference type="RefSeq" id="WP_196300940.1">
    <property type="nucleotide sequence ID" value="NZ_WNHU01000130.1"/>
</dbReference>
<sequence length="52" mass="5986">MNNLTLLKEYNFRDLGNHLTQTGQKIKPKTLFRSSKLFGISKIDVDLLQSYG</sequence>
<proteinExistence type="predicted"/>
<dbReference type="Proteomes" id="UP000467349">
    <property type="component" value="Unassembled WGS sequence"/>
</dbReference>
<dbReference type="InterPro" id="IPR026893">
    <property type="entry name" value="Tyr/Ser_Pase_IphP-type"/>
</dbReference>
<feature type="non-terminal residue" evidence="1">
    <location>
        <position position="52"/>
    </location>
</feature>
<reference evidence="1 2" key="1">
    <citation type="submission" date="2019-11" db="EMBL/GenBank/DDBJ databases">
        <title>Growth characteristics of pneumococcus vary with the chemical composition of the capsule and with environmental conditions.</title>
        <authorList>
            <person name="Tothpal A."/>
            <person name="Desobry K."/>
            <person name="Joshi S."/>
            <person name="Wyllie A.L."/>
            <person name="Weinberger D.M."/>
        </authorList>
    </citation>
    <scope>NUCLEOTIDE SEQUENCE [LARGE SCALE GENOMIC DNA]</scope>
    <source>
        <strain evidence="2">pnumococcus09N</strain>
    </source>
</reference>
<dbReference type="Pfam" id="PF13350">
    <property type="entry name" value="Y_phosphatase3"/>
    <property type="match status" value="1"/>
</dbReference>
<dbReference type="GO" id="GO:0004721">
    <property type="term" value="F:phosphoprotein phosphatase activity"/>
    <property type="evidence" value="ECO:0007669"/>
    <property type="project" value="InterPro"/>
</dbReference>
<accession>A0A7X2XLF4</accession>
<comment type="caution">
    <text evidence="1">The sequence shown here is derived from an EMBL/GenBank/DDBJ whole genome shotgun (WGS) entry which is preliminary data.</text>
</comment>
<protein>
    <submittedName>
        <fullName evidence="1">Protein-tyrosine-phosphatase</fullName>
    </submittedName>
</protein>
<evidence type="ECO:0000313" key="2">
    <source>
        <dbReference type="Proteomes" id="UP000467349"/>
    </source>
</evidence>
<name>A0A7X2XLF4_STREE</name>
<organism evidence="1 2">
    <name type="scientific">Streptococcus pneumoniae</name>
    <dbReference type="NCBI Taxonomy" id="1313"/>
    <lineage>
        <taxon>Bacteria</taxon>
        <taxon>Bacillati</taxon>
        <taxon>Bacillota</taxon>
        <taxon>Bacilli</taxon>
        <taxon>Lactobacillales</taxon>
        <taxon>Streptococcaceae</taxon>
        <taxon>Streptococcus</taxon>
    </lineage>
</organism>
<gene>
    <name evidence="1" type="ORF">GM545_11475</name>
</gene>